<evidence type="ECO:0000313" key="6">
    <source>
        <dbReference type="EMBL" id="MPM04179.1"/>
    </source>
</evidence>
<feature type="transmembrane region" description="Helical" evidence="5">
    <location>
        <begin position="38"/>
        <end position="57"/>
    </location>
</feature>
<feature type="transmembrane region" description="Helical" evidence="5">
    <location>
        <begin position="165"/>
        <end position="184"/>
    </location>
</feature>
<gene>
    <name evidence="6" type="primary">mntP_18</name>
    <name evidence="6" type="ORF">SDC9_50451</name>
</gene>
<dbReference type="PANTHER" id="PTHR35529:SF1">
    <property type="entry name" value="MANGANESE EFFLUX PUMP MNTP-RELATED"/>
    <property type="match status" value="1"/>
</dbReference>
<dbReference type="Pfam" id="PF02659">
    <property type="entry name" value="Mntp"/>
    <property type="match status" value="1"/>
</dbReference>
<keyword evidence="4 5" id="KW-0472">Membrane</keyword>
<feature type="transmembrane region" description="Helical" evidence="5">
    <location>
        <begin position="6"/>
        <end position="26"/>
    </location>
</feature>
<keyword evidence="2 5" id="KW-0812">Transmembrane</keyword>
<evidence type="ECO:0000256" key="1">
    <source>
        <dbReference type="ARBA" id="ARBA00022475"/>
    </source>
</evidence>
<evidence type="ECO:0000256" key="3">
    <source>
        <dbReference type="ARBA" id="ARBA00022989"/>
    </source>
</evidence>
<feature type="transmembrane region" description="Helical" evidence="5">
    <location>
        <begin position="129"/>
        <end position="153"/>
    </location>
</feature>
<keyword evidence="3 5" id="KW-1133">Transmembrane helix</keyword>
<organism evidence="6">
    <name type="scientific">bioreactor metagenome</name>
    <dbReference type="NCBI Taxonomy" id="1076179"/>
    <lineage>
        <taxon>unclassified sequences</taxon>
        <taxon>metagenomes</taxon>
        <taxon>ecological metagenomes</taxon>
    </lineage>
</organism>
<evidence type="ECO:0000256" key="4">
    <source>
        <dbReference type="ARBA" id="ARBA00023136"/>
    </source>
</evidence>
<evidence type="ECO:0000256" key="2">
    <source>
        <dbReference type="ARBA" id="ARBA00022692"/>
    </source>
</evidence>
<protein>
    <submittedName>
        <fullName evidence="6">Manganese efflux pump MntP</fullName>
    </submittedName>
</protein>
<keyword evidence="1" id="KW-1003">Cell membrane</keyword>
<evidence type="ECO:0000256" key="5">
    <source>
        <dbReference type="SAM" id="Phobius"/>
    </source>
</evidence>
<sequence length="186" mass="20516">MGLREVILIGVAMAMDALGLSICLGINPTLKRKNKWGFIASFAFFQFLFIFLGGIAGNLFDTYIVAIPNMIGGIVIALIGLIMIFEAFKKNDKDDSVLIKKSMYLILGMSVSVDALVVGFTSFFEINAILLFIDAVLVGLITLLICTTGFFLCRYIRKVDFICKYADLLGGIILLILALEMIFFNI</sequence>
<dbReference type="AlphaFoldDB" id="A0A644WKN4"/>
<proteinExistence type="predicted"/>
<feature type="transmembrane region" description="Helical" evidence="5">
    <location>
        <begin position="104"/>
        <end position="123"/>
    </location>
</feature>
<dbReference type="EMBL" id="VSSQ01001016">
    <property type="protein sequence ID" value="MPM04179.1"/>
    <property type="molecule type" value="Genomic_DNA"/>
</dbReference>
<name>A0A644WKN4_9ZZZZ</name>
<accession>A0A644WKN4</accession>
<dbReference type="PANTHER" id="PTHR35529">
    <property type="entry name" value="MANGANESE EFFLUX PUMP MNTP-RELATED"/>
    <property type="match status" value="1"/>
</dbReference>
<comment type="caution">
    <text evidence="6">The sequence shown here is derived from an EMBL/GenBank/DDBJ whole genome shotgun (WGS) entry which is preliminary data.</text>
</comment>
<feature type="transmembrane region" description="Helical" evidence="5">
    <location>
        <begin position="63"/>
        <end position="84"/>
    </location>
</feature>
<dbReference type="InterPro" id="IPR003810">
    <property type="entry name" value="Mntp/YtaF"/>
</dbReference>
<reference evidence="6" key="1">
    <citation type="submission" date="2019-08" db="EMBL/GenBank/DDBJ databases">
        <authorList>
            <person name="Kucharzyk K."/>
            <person name="Murdoch R.W."/>
            <person name="Higgins S."/>
            <person name="Loffler F."/>
        </authorList>
    </citation>
    <scope>NUCLEOTIDE SEQUENCE</scope>
</reference>